<dbReference type="OrthoDB" id="4466823at2"/>
<dbReference type="EMBL" id="MVHJ01000002">
    <property type="protein sequence ID" value="ORA06567.1"/>
    <property type="molecule type" value="Genomic_DNA"/>
</dbReference>
<dbReference type="STRING" id="564198.BST17_02615"/>
<reference evidence="1 2" key="1">
    <citation type="submission" date="2017-02" db="EMBL/GenBank/DDBJ databases">
        <title>The new phylogeny of genus Mycobacterium.</title>
        <authorList>
            <person name="Tortoli E."/>
            <person name="Trovato A."/>
            <person name="Cirillo D.M."/>
        </authorList>
    </citation>
    <scope>NUCLEOTIDE SEQUENCE [LARGE SCALE GENOMIC DNA]</scope>
    <source>
        <strain evidence="1 2">DSM 45578</strain>
    </source>
</reference>
<dbReference type="AlphaFoldDB" id="A0A1W9Z2U8"/>
<keyword evidence="2" id="KW-1185">Reference proteome</keyword>
<accession>A0A1W9Z2U8</accession>
<comment type="caution">
    <text evidence="1">The sequence shown here is derived from an EMBL/GenBank/DDBJ whole genome shotgun (WGS) entry which is preliminary data.</text>
</comment>
<evidence type="ECO:0000313" key="2">
    <source>
        <dbReference type="Proteomes" id="UP000192366"/>
    </source>
</evidence>
<proteinExistence type="predicted"/>
<evidence type="ECO:0008006" key="3">
    <source>
        <dbReference type="Google" id="ProtNLM"/>
    </source>
</evidence>
<organism evidence="1 2">
    <name type="scientific">Mycolicibacterium bacteremicum</name>
    <name type="common">Mycobacterium bacteremicum</name>
    <dbReference type="NCBI Taxonomy" id="564198"/>
    <lineage>
        <taxon>Bacteria</taxon>
        <taxon>Bacillati</taxon>
        <taxon>Actinomycetota</taxon>
        <taxon>Actinomycetes</taxon>
        <taxon>Mycobacteriales</taxon>
        <taxon>Mycobacteriaceae</taxon>
        <taxon>Mycolicibacterium</taxon>
    </lineage>
</organism>
<sequence>MTLAFNHDALANISRSLADAGISLDDAGNSMPSAVDGGCGTPAILGILAKLADNTGQLVVGVKAVSEAVAKANTAYLEQDATAAESVQNEIGAR</sequence>
<gene>
    <name evidence="1" type="ORF">BST17_02615</name>
</gene>
<protein>
    <recommendedName>
        <fullName evidence="3">ESX-1 secretion-associated protein</fullName>
    </recommendedName>
</protein>
<name>A0A1W9Z2U8_MYCBA</name>
<dbReference type="Proteomes" id="UP000192366">
    <property type="component" value="Unassembled WGS sequence"/>
</dbReference>
<evidence type="ECO:0000313" key="1">
    <source>
        <dbReference type="EMBL" id="ORA06567.1"/>
    </source>
</evidence>
<dbReference type="RefSeq" id="WP_083055387.1">
    <property type="nucleotide sequence ID" value="NZ_JACKVM010000008.1"/>
</dbReference>